<evidence type="ECO:0000313" key="6">
    <source>
        <dbReference type="Proteomes" id="UP000287651"/>
    </source>
</evidence>
<accession>A0A427B2W0</accession>
<dbReference type="GO" id="GO:0007030">
    <property type="term" value="P:Golgi organization"/>
    <property type="evidence" value="ECO:0007669"/>
    <property type="project" value="TreeGrafter"/>
</dbReference>
<organism evidence="5 6">
    <name type="scientific">Ensete ventricosum</name>
    <name type="common">Abyssinian banana</name>
    <name type="synonym">Musa ensete</name>
    <dbReference type="NCBI Taxonomy" id="4639"/>
    <lineage>
        <taxon>Eukaryota</taxon>
        <taxon>Viridiplantae</taxon>
        <taxon>Streptophyta</taxon>
        <taxon>Embryophyta</taxon>
        <taxon>Tracheophyta</taxon>
        <taxon>Spermatophyta</taxon>
        <taxon>Magnoliopsida</taxon>
        <taxon>Liliopsida</taxon>
        <taxon>Zingiberales</taxon>
        <taxon>Musaceae</taxon>
        <taxon>Ensete</taxon>
    </lineage>
</organism>
<evidence type="ECO:0000256" key="3">
    <source>
        <dbReference type="ARBA" id="ARBA00023054"/>
    </source>
</evidence>
<evidence type="ECO:0000313" key="5">
    <source>
        <dbReference type="EMBL" id="RRT82808.1"/>
    </source>
</evidence>
<dbReference type="AlphaFoldDB" id="A0A427B2W0"/>
<sequence length="161" mass="17747">MTNLCLQPPNMSQVLDLMVRMLGFTEEDRQRIGFAQHAAGKGIVRGMLGLPGRLVGGFLGGLNSPETSSSDNLVNSRCVVWHERAPHNTLIYSFIWQSFADLWVDFLLKETEERERRLSSEALGASSSQQDGSAYSEIATKLPSSSSSPTDSRLPSKHHGR</sequence>
<feature type="compositionally biased region" description="Low complexity" evidence="4">
    <location>
        <begin position="143"/>
        <end position="153"/>
    </location>
</feature>
<gene>
    <name evidence="5" type="ORF">B296_00017697</name>
</gene>
<evidence type="ECO:0000256" key="2">
    <source>
        <dbReference type="ARBA" id="ARBA00023034"/>
    </source>
</evidence>
<comment type="caution">
    <text evidence="5">The sequence shown here is derived from an EMBL/GenBank/DDBJ whole genome shotgun (WGS) entry which is preliminary data.</text>
</comment>
<reference evidence="5 6" key="1">
    <citation type="journal article" date="2014" name="Agronomy (Basel)">
        <title>A Draft Genome Sequence for Ensete ventricosum, the Drought-Tolerant Tree Against Hunger.</title>
        <authorList>
            <person name="Harrison J."/>
            <person name="Moore K.A."/>
            <person name="Paszkiewicz K."/>
            <person name="Jones T."/>
            <person name="Grant M."/>
            <person name="Ambacheew D."/>
            <person name="Muzemil S."/>
            <person name="Studholme D.J."/>
        </authorList>
    </citation>
    <scope>NUCLEOTIDE SEQUENCE [LARGE SCALE GENOMIC DNA]</scope>
</reference>
<keyword evidence="3" id="KW-0175">Coiled coil</keyword>
<proteinExistence type="predicted"/>
<dbReference type="Proteomes" id="UP000287651">
    <property type="component" value="Unassembled WGS sequence"/>
</dbReference>
<dbReference type="GO" id="GO:0005794">
    <property type="term" value="C:Golgi apparatus"/>
    <property type="evidence" value="ECO:0007669"/>
    <property type="project" value="UniProtKB-SubCell"/>
</dbReference>
<name>A0A427B2W0_ENSVE</name>
<evidence type="ECO:0000256" key="1">
    <source>
        <dbReference type="ARBA" id="ARBA00004555"/>
    </source>
</evidence>
<dbReference type="PANTHER" id="PTHR18921:SF2">
    <property type="entry name" value="THYROID RECEPTOR-INTERACTING PROTEIN 11"/>
    <property type="match status" value="1"/>
</dbReference>
<dbReference type="EMBL" id="AMZH03000623">
    <property type="protein sequence ID" value="RRT82808.1"/>
    <property type="molecule type" value="Genomic_DNA"/>
</dbReference>
<keyword evidence="2" id="KW-0333">Golgi apparatus</keyword>
<dbReference type="PANTHER" id="PTHR18921">
    <property type="entry name" value="MYOSIN HEAVY CHAIN - RELATED"/>
    <property type="match status" value="1"/>
</dbReference>
<dbReference type="GO" id="GO:0006888">
    <property type="term" value="P:endoplasmic reticulum to Golgi vesicle-mediated transport"/>
    <property type="evidence" value="ECO:0007669"/>
    <property type="project" value="TreeGrafter"/>
</dbReference>
<evidence type="ECO:0000256" key="4">
    <source>
        <dbReference type="SAM" id="MobiDB-lite"/>
    </source>
</evidence>
<feature type="region of interest" description="Disordered" evidence="4">
    <location>
        <begin position="117"/>
        <end position="161"/>
    </location>
</feature>
<dbReference type="GO" id="GO:0031267">
    <property type="term" value="F:small GTPase binding"/>
    <property type="evidence" value="ECO:0007669"/>
    <property type="project" value="TreeGrafter"/>
</dbReference>
<protein>
    <submittedName>
        <fullName evidence="5">Uncharacterized protein</fullName>
    </submittedName>
</protein>
<comment type="subcellular location">
    <subcellularLocation>
        <location evidence="1">Golgi apparatus</location>
    </subcellularLocation>
</comment>